<reference evidence="16" key="1">
    <citation type="submission" date="2025-08" db="UniProtKB">
        <authorList>
            <consortium name="RefSeq"/>
        </authorList>
    </citation>
    <scope>IDENTIFICATION</scope>
    <source>
        <tissue evidence="16">Silk gland</tissue>
    </source>
</reference>
<dbReference type="SUPFAM" id="SSF50156">
    <property type="entry name" value="PDZ domain-like"/>
    <property type="match status" value="1"/>
</dbReference>
<dbReference type="GO" id="GO:0005856">
    <property type="term" value="C:cytoskeleton"/>
    <property type="evidence" value="ECO:0007669"/>
    <property type="project" value="UniProtKB-SubCell"/>
</dbReference>
<dbReference type="InterPro" id="IPR011993">
    <property type="entry name" value="PH-like_dom_sf"/>
</dbReference>
<keyword evidence="15" id="KW-1185">Reference proteome</keyword>
<evidence type="ECO:0000256" key="8">
    <source>
        <dbReference type="ARBA" id="ARBA00022837"/>
    </source>
</evidence>
<organism evidence="15 16">
    <name type="scientific">Bombyx mandarina</name>
    <name type="common">Wild silk moth</name>
    <name type="synonym">Wild silkworm</name>
    <dbReference type="NCBI Taxonomy" id="7092"/>
    <lineage>
        <taxon>Eukaryota</taxon>
        <taxon>Metazoa</taxon>
        <taxon>Ecdysozoa</taxon>
        <taxon>Arthropoda</taxon>
        <taxon>Hexapoda</taxon>
        <taxon>Insecta</taxon>
        <taxon>Pterygota</taxon>
        <taxon>Neoptera</taxon>
        <taxon>Endopterygota</taxon>
        <taxon>Lepidoptera</taxon>
        <taxon>Glossata</taxon>
        <taxon>Ditrysia</taxon>
        <taxon>Bombycoidea</taxon>
        <taxon>Bombycidae</taxon>
        <taxon>Bombycinae</taxon>
        <taxon>Bombyx</taxon>
    </lineage>
</organism>
<keyword evidence="9" id="KW-0112">Calmodulin-binding</keyword>
<dbReference type="GO" id="GO:0016010">
    <property type="term" value="C:dystrophin-associated glycoprotein complex"/>
    <property type="evidence" value="ECO:0007669"/>
    <property type="project" value="TreeGrafter"/>
</dbReference>
<dbReference type="GeneID" id="114246076"/>
<dbReference type="AlphaFoldDB" id="A0A6J2K1R2"/>
<keyword evidence="10" id="KW-0965">Cell junction</keyword>
<evidence type="ECO:0000256" key="4">
    <source>
        <dbReference type="ARBA" id="ARBA00010798"/>
    </source>
</evidence>
<protein>
    <submittedName>
        <fullName evidence="16">Beta-1-syntrophin</fullName>
    </submittedName>
</protein>
<dbReference type="OrthoDB" id="409749at2759"/>
<dbReference type="PROSITE" id="PS50106">
    <property type="entry name" value="PDZ"/>
    <property type="match status" value="1"/>
</dbReference>
<evidence type="ECO:0000256" key="6">
    <source>
        <dbReference type="ARBA" id="ARBA00022553"/>
    </source>
</evidence>
<evidence type="ECO:0000256" key="1">
    <source>
        <dbReference type="ARBA" id="ARBA00004184"/>
    </source>
</evidence>
<dbReference type="SMR" id="A0A6J2K1R2"/>
<keyword evidence="5" id="KW-0963">Cytoplasm</keyword>
<dbReference type="SUPFAM" id="SSF50729">
    <property type="entry name" value="PH domain-like"/>
    <property type="match status" value="1"/>
</dbReference>
<name>A0A6J2K1R2_BOMMA</name>
<evidence type="ECO:0000313" key="16">
    <source>
        <dbReference type="RefSeq" id="XP_028034254.1"/>
    </source>
</evidence>
<evidence type="ECO:0000256" key="12">
    <source>
        <dbReference type="ARBA" id="ARBA00023203"/>
    </source>
</evidence>
<dbReference type="InterPro" id="IPR001478">
    <property type="entry name" value="PDZ"/>
</dbReference>
<dbReference type="GO" id="GO:0005198">
    <property type="term" value="F:structural molecule activity"/>
    <property type="evidence" value="ECO:0007669"/>
    <property type="project" value="InterPro"/>
</dbReference>
<dbReference type="SMART" id="SM00228">
    <property type="entry name" value="PDZ"/>
    <property type="match status" value="1"/>
</dbReference>
<evidence type="ECO:0000256" key="2">
    <source>
        <dbReference type="ARBA" id="ARBA00004245"/>
    </source>
</evidence>
<keyword evidence="8" id="KW-0106">Calcium</keyword>
<dbReference type="KEGG" id="bman:114246076"/>
<evidence type="ECO:0000313" key="15">
    <source>
        <dbReference type="Proteomes" id="UP000504629"/>
    </source>
</evidence>
<keyword evidence="7" id="KW-0677">Repeat</keyword>
<evidence type="ECO:0000259" key="14">
    <source>
        <dbReference type="PROSITE" id="PS50106"/>
    </source>
</evidence>
<gene>
    <name evidence="16" type="primary">LOC114246076</name>
</gene>
<dbReference type="RefSeq" id="XP_028034254.1">
    <property type="nucleotide sequence ID" value="XM_028178453.1"/>
</dbReference>
<keyword evidence="12" id="KW-0009">Actin-binding</keyword>
<evidence type="ECO:0000256" key="11">
    <source>
        <dbReference type="ARBA" id="ARBA00023136"/>
    </source>
</evidence>
<keyword evidence="6" id="KW-0597">Phosphoprotein</keyword>
<proteinExistence type="inferred from homology"/>
<dbReference type="InterPro" id="IPR055108">
    <property type="entry name" value="Syntrophin_4th"/>
</dbReference>
<evidence type="ECO:0000256" key="10">
    <source>
        <dbReference type="ARBA" id="ARBA00022949"/>
    </source>
</evidence>
<sequence length="513" mass="55272">MVENGASSGGSDSPSATCVRSGLLETLVRGVWYRVHCSLEDDYLSVCLDDGYDATTTLNGTLNNNNVETPNSDFAEVPEAIANQKRLVQVVKSDNNGLGISIKGGIENNMPILISKIFKGMAADLTEQLYVGDAILSVNGEDLKDATHEEAVKALKRAGKMVQLEVKYLREVTPYFRKASIISEVGWELQRGYMADTPPSPPSPRRRRADTRYVPLLMACVAKNLRHNDPEDRTIEIYSPDGVHALALRASSAATASGWHRALHAAARRAARAALARARPRLRPLVGDVRYAGWMARRPPQDHMSASGGSDSSDETEGWQPTFVAITDRELRLYEAAPWSAEAWCAPAESLRLAATRLAWWRRAGAGGAAALGLRAGCVDGLVQRALRADSPHDLAAAASALVEGAHAAVRAQPEFTFRCSVGGAAARLALGAAGVCVWEAAGSLGRALYRRPLHALRASADDDNNKLWLHFADDDTLELEMDGSPKPAVFILHNLLSARVHSLPGDPTPNPL</sequence>
<dbReference type="InterPro" id="IPR036034">
    <property type="entry name" value="PDZ_sf"/>
</dbReference>
<evidence type="ECO:0000256" key="7">
    <source>
        <dbReference type="ARBA" id="ARBA00022737"/>
    </source>
</evidence>
<accession>A0A6J2K1R2</accession>
<dbReference type="GO" id="GO:0012505">
    <property type="term" value="C:endomembrane system"/>
    <property type="evidence" value="ECO:0007669"/>
    <property type="project" value="UniProtKB-SubCell"/>
</dbReference>
<dbReference type="Pfam" id="PF18012">
    <property type="entry name" value="PH_17"/>
    <property type="match status" value="1"/>
</dbReference>
<comment type="similarity">
    <text evidence="4">Belongs to the syntrophin family.</text>
</comment>
<evidence type="ECO:0000256" key="13">
    <source>
        <dbReference type="ARBA" id="ARBA00023212"/>
    </source>
</evidence>
<dbReference type="InterPro" id="IPR041428">
    <property type="entry name" value="PHsplit_syntrophin"/>
</dbReference>
<evidence type="ECO:0000256" key="9">
    <source>
        <dbReference type="ARBA" id="ARBA00022860"/>
    </source>
</evidence>
<dbReference type="Proteomes" id="UP000504629">
    <property type="component" value="Unplaced"/>
</dbReference>
<dbReference type="GO" id="GO:0070161">
    <property type="term" value="C:anchoring junction"/>
    <property type="evidence" value="ECO:0007669"/>
    <property type="project" value="UniProtKB-SubCell"/>
</dbReference>
<comment type="subcellular location">
    <subcellularLocation>
        <location evidence="3">Cell junction</location>
    </subcellularLocation>
    <subcellularLocation>
        <location evidence="2">Cytoplasm</location>
        <location evidence="2">Cytoskeleton</location>
    </subcellularLocation>
    <subcellularLocation>
        <location evidence="1">Endomembrane system</location>
        <topology evidence="1">Peripheral membrane protein</topology>
    </subcellularLocation>
</comment>
<dbReference type="PANTHER" id="PTHR10554">
    <property type="entry name" value="SYNTROPHIN"/>
    <property type="match status" value="1"/>
</dbReference>
<dbReference type="Pfam" id="PF23012">
    <property type="entry name" value="Syntrophin_4th"/>
    <property type="match status" value="1"/>
</dbReference>
<dbReference type="Pfam" id="PF00595">
    <property type="entry name" value="PDZ"/>
    <property type="match status" value="1"/>
</dbReference>
<dbReference type="PANTHER" id="PTHR10554:SF12">
    <property type="entry name" value="IP02644P"/>
    <property type="match status" value="1"/>
</dbReference>
<dbReference type="FunFam" id="2.30.42.10:FF:000052">
    <property type="entry name" value="Syntrophin beta 1"/>
    <property type="match status" value="1"/>
</dbReference>
<dbReference type="GO" id="GO:0003779">
    <property type="term" value="F:actin binding"/>
    <property type="evidence" value="ECO:0007669"/>
    <property type="project" value="UniProtKB-KW"/>
</dbReference>
<dbReference type="Gene3D" id="2.30.29.30">
    <property type="entry name" value="Pleckstrin-homology domain (PH domain)/Phosphotyrosine-binding domain (PTB)"/>
    <property type="match status" value="1"/>
</dbReference>
<keyword evidence="13" id="KW-0206">Cytoskeleton</keyword>
<dbReference type="Gene3D" id="2.30.42.10">
    <property type="match status" value="1"/>
</dbReference>
<evidence type="ECO:0000256" key="3">
    <source>
        <dbReference type="ARBA" id="ARBA00004282"/>
    </source>
</evidence>
<feature type="domain" description="PDZ" evidence="14">
    <location>
        <begin position="87"/>
        <end position="170"/>
    </location>
</feature>
<dbReference type="GO" id="GO:0005516">
    <property type="term" value="F:calmodulin binding"/>
    <property type="evidence" value="ECO:0007669"/>
    <property type="project" value="UniProtKB-KW"/>
</dbReference>
<dbReference type="CDD" id="cd06801">
    <property type="entry name" value="PDZ_syntrophin-like"/>
    <property type="match status" value="1"/>
</dbReference>
<dbReference type="CTD" id="6853"/>
<keyword evidence="11" id="KW-0472">Membrane</keyword>
<dbReference type="InterPro" id="IPR015482">
    <property type="entry name" value="Syntrophin"/>
</dbReference>
<evidence type="ECO:0000256" key="5">
    <source>
        <dbReference type="ARBA" id="ARBA00022490"/>
    </source>
</evidence>